<evidence type="ECO:0008006" key="3">
    <source>
        <dbReference type="Google" id="ProtNLM"/>
    </source>
</evidence>
<evidence type="ECO:0000313" key="1">
    <source>
        <dbReference type="EMBL" id="KAH9307034.1"/>
    </source>
</evidence>
<comment type="caution">
    <text evidence="1">The sequence shown here is derived from an EMBL/GenBank/DDBJ whole genome shotgun (WGS) entry which is preliminary data.</text>
</comment>
<evidence type="ECO:0000313" key="2">
    <source>
        <dbReference type="Proteomes" id="UP000824469"/>
    </source>
</evidence>
<protein>
    <recommendedName>
        <fullName evidence="3">Aspartic peptidase DDI1-type domain-containing protein</fullName>
    </recommendedName>
</protein>
<dbReference type="OMA" id="CMKFFGR"/>
<dbReference type="EMBL" id="JAHRHJ020000008">
    <property type="protein sequence ID" value="KAH9307034.1"/>
    <property type="molecule type" value="Genomic_DNA"/>
</dbReference>
<name>A0AA38FN59_TAXCH</name>
<organism evidence="1 2">
    <name type="scientific">Taxus chinensis</name>
    <name type="common">Chinese yew</name>
    <name type="synonym">Taxus wallichiana var. chinensis</name>
    <dbReference type="NCBI Taxonomy" id="29808"/>
    <lineage>
        <taxon>Eukaryota</taxon>
        <taxon>Viridiplantae</taxon>
        <taxon>Streptophyta</taxon>
        <taxon>Embryophyta</taxon>
        <taxon>Tracheophyta</taxon>
        <taxon>Spermatophyta</taxon>
        <taxon>Pinopsida</taxon>
        <taxon>Pinidae</taxon>
        <taxon>Conifers II</taxon>
        <taxon>Cupressales</taxon>
        <taxon>Taxaceae</taxon>
        <taxon>Taxus</taxon>
    </lineage>
</organism>
<feature type="non-terminal residue" evidence="1">
    <location>
        <position position="154"/>
    </location>
</feature>
<dbReference type="Proteomes" id="UP000824469">
    <property type="component" value="Unassembled WGS sequence"/>
</dbReference>
<keyword evidence="2" id="KW-1185">Reference proteome</keyword>
<proteinExistence type="predicted"/>
<gene>
    <name evidence="1" type="ORF">KI387_011438</name>
</gene>
<sequence length="154" mass="17557">MTEENEIPSTVVLKEDIERKEKELDSNTTETPFLDRFKEAIEIKEFELVQELRKLNIEIPLLQTIKDIPELKKLIKILCMKFFGRKKQYPKTIKVDGKLADLLAEKFLFPKYGDLGSPVISVSTGNKNVHNVLIDLGAAINVMTVDTLKTLPLT</sequence>
<reference evidence="1 2" key="1">
    <citation type="journal article" date="2021" name="Nat. Plants">
        <title>The Taxus genome provides insights into paclitaxel biosynthesis.</title>
        <authorList>
            <person name="Xiong X."/>
            <person name="Gou J."/>
            <person name="Liao Q."/>
            <person name="Li Y."/>
            <person name="Zhou Q."/>
            <person name="Bi G."/>
            <person name="Li C."/>
            <person name="Du R."/>
            <person name="Wang X."/>
            <person name="Sun T."/>
            <person name="Guo L."/>
            <person name="Liang H."/>
            <person name="Lu P."/>
            <person name="Wu Y."/>
            <person name="Zhang Z."/>
            <person name="Ro D.K."/>
            <person name="Shang Y."/>
            <person name="Huang S."/>
            <person name="Yan J."/>
        </authorList>
    </citation>
    <scope>NUCLEOTIDE SEQUENCE [LARGE SCALE GENOMIC DNA]</scope>
    <source>
        <strain evidence="1">Ta-2019</strain>
    </source>
</reference>
<accession>A0AA38FN59</accession>
<dbReference type="AlphaFoldDB" id="A0AA38FN59"/>